<evidence type="ECO:0000313" key="10">
    <source>
        <dbReference type="EMBL" id="EED14451.1"/>
    </source>
</evidence>
<feature type="domain" description="RNase H type-1" evidence="9">
    <location>
        <begin position="151"/>
        <end position="330"/>
    </location>
</feature>
<dbReference type="InterPro" id="IPR036397">
    <property type="entry name" value="RNaseH_sf"/>
</dbReference>
<organism evidence="10 11">
    <name type="scientific">Talaromyces stipitatus (strain ATCC 10500 / CBS 375.48 / QM 6759 / NRRL 1006)</name>
    <name type="common">Penicillium stipitatum</name>
    <dbReference type="NCBI Taxonomy" id="441959"/>
    <lineage>
        <taxon>Eukaryota</taxon>
        <taxon>Fungi</taxon>
        <taxon>Dikarya</taxon>
        <taxon>Ascomycota</taxon>
        <taxon>Pezizomycotina</taxon>
        <taxon>Eurotiomycetes</taxon>
        <taxon>Eurotiomycetidae</taxon>
        <taxon>Eurotiales</taxon>
        <taxon>Trichocomaceae</taxon>
        <taxon>Talaromyces</taxon>
        <taxon>Talaromyces sect. Talaromyces</taxon>
    </lineage>
</organism>
<reference evidence="11" key="1">
    <citation type="journal article" date="2015" name="Genome Announc.">
        <title>Genome sequence of the AIDS-associated pathogen Penicillium marneffei (ATCC18224) and its near taxonomic relative Talaromyces stipitatus (ATCC10500).</title>
        <authorList>
            <person name="Nierman W.C."/>
            <person name="Fedorova-Abrams N.D."/>
            <person name="Andrianopoulos A."/>
        </authorList>
    </citation>
    <scope>NUCLEOTIDE SEQUENCE [LARGE SCALE GENOMIC DNA]</scope>
    <source>
        <strain evidence="11">ATCC 10500 / CBS 375.48 / QM 6759 / NRRL 1006</strain>
    </source>
</reference>
<evidence type="ECO:0000256" key="5">
    <source>
        <dbReference type="ARBA" id="ARBA00022723"/>
    </source>
</evidence>
<dbReference type="PROSITE" id="PS50879">
    <property type="entry name" value="RNASE_H_1"/>
    <property type="match status" value="1"/>
</dbReference>
<dbReference type="OrthoDB" id="407198at2759"/>
<evidence type="ECO:0000256" key="4">
    <source>
        <dbReference type="ARBA" id="ARBA00022722"/>
    </source>
</evidence>
<keyword evidence="6" id="KW-0255">Endonuclease</keyword>
<keyword evidence="4" id="KW-0540">Nuclease</keyword>
<dbReference type="GO" id="GO:0003676">
    <property type="term" value="F:nucleic acid binding"/>
    <property type="evidence" value="ECO:0007669"/>
    <property type="project" value="InterPro"/>
</dbReference>
<dbReference type="InParanoid" id="B8MPL2"/>
<dbReference type="GeneID" id="8103561"/>
<dbReference type="VEuPathDB" id="FungiDB:TSTA_106610"/>
<dbReference type="RefSeq" id="XP_002486689.1">
    <property type="nucleotide sequence ID" value="XM_002486644.1"/>
</dbReference>
<accession>B8MPL2</accession>
<dbReference type="GO" id="GO:0004523">
    <property type="term" value="F:RNA-DNA hybrid ribonuclease activity"/>
    <property type="evidence" value="ECO:0007669"/>
    <property type="project" value="UniProtKB-EC"/>
</dbReference>
<evidence type="ECO:0000259" key="9">
    <source>
        <dbReference type="PROSITE" id="PS50879"/>
    </source>
</evidence>
<dbReference type="GO" id="GO:0046872">
    <property type="term" value="F:metal ion binding"/>
    <property type="evidence" value="ECO:0007669"/>
    <property type="project" value="UniProtKB-KW"/>
</dbReference>
<evidence type="ECO:0000313" key="11">
    <source>
        <dbReference type="Proteomes" id="UP000001745"/>
    </source>
</evidence>
<dbReference type="Gene3D" id="3.30.420.10">
    <property type="entry name" value="Ribonuclease H-like superfamily/Ribonuclease H"/>
    <property type="match status" value="1"/>
</dbReference>
<dbReference type="PANTHER" id="PTHR10642">
    <property type="entry name" value="RIBONUCLEASE H1"/>
    <property type="match status" value="1"/>
</dbReference>
<gene>
    <name evidence="10" type="ORF">TSTA_106610</name>
</gene>
<dbReference type="HOGENOM" id="CLU_030894_4_1_1"/>
<dbReference type="PANTHER" id="PTHR10642:SF26">
    <property type="entry name" value="RIBONUCLEASE H1"/>
    <property type="match status" value="1"/>
</dbReference>
<dbReference type="AlphaFoldDB" id="B8MPL2"/>
<sequence length="346" mass="38650">MSYRPSSPVQLPNGHWACSDHLLQVCPICTVDYTYLNELSDDGEEPSPIAPLLSHIREKRARPTQAVGNDDNVITMGGIETTSPNMILSPWAHMDLSLRRGTGRIIAEKFVPPEVVASSTFGGSATPLDIFPPGISHKASPVVRRFIHRHDQTQFLIYTDGACLDNGGLSPQAGCAFYFRPPAEDTQDGRRHNRRRPGTMEFPPPSQGYTSFHLEKRGPFGDPSSQTSNRAELRAVIGALRFRVWQGEGFRTLVIATDSEYVVEGATNWVKGWLRNNWRTRSGPVKNKDLWEALLGEIERHHDKGLKVLFWRIPRELNMVADQKAKIAAQEEPASESWNDVSGVMV</sequence>
<dbReference type="GO" id="GO:0043137">
    <property type="term" value="P:DNA replication, removal of RNA primer"/>
    <property type="evidence" value="ECO:0007669"/>
    <property type="project" value="TreeGrafter"/>
</dbReference>
<evidence type="ECO:0000256" key="1">
    <source>
        <dbReference type="ARBA" id="ARBA00000077"/>
    </source>
</evidence>
<keyword evidence="7" id="KW-0378">Hydrolase</keyword>
<dbReference type="EMBL" id="EQ962658">
    <property type="protein sequence ID" value="EED14451.1"/>
    <property type="molecule type" value="Genomic_DNA"/>
</dbReference>
<dbReference type="InterPro" id="IPR012337">
    <property type="entry name" value="RNaseH-like_sf"/>
</dbReference>
<dbReference type="eggNOG" id="KOG3752">
    <property type="taxonomic scope" value="Eukaryota"/>
</dbReference>
<dbReference type="SUPFAM" id="SSF53098">
    <property type="entry name" value="Ribonuclease H-like"/>
    <property type="match status" value="1"/>
</dbReference>
<dbReference type="OMA" id="HECSIIS"/>
<keyword evidence="5" id="KW-0479">Metal-binding</keyword>
<feature type="region of interest" description="Disordered" evidence="8">
    <location>
        <begin position="180"/>
        <end position="207"/>
    </location>
</feature>
<dbReference type="Proteomes" id="UP000001745">
    <property type="component" value="Unassembled WGS sequence"/>
</dbReference>
<comment type="catalytic activity">
    <reaction evidence="1">
        <text>Endonucleolytic cleavage to 5'-phosphomonoester.</text>
        <dbReference type="EC" id="3.1.26.4"/>
    </reaction>
</comment>
<name>B8MPL2_TALSN</name>
<dbReference type="EC" id="3.1.26.4" evidence="3"/>
<protein>
    <recommendedName>
        <fullName evidence="3">ribonuclease H</fullName>
        <ecNumber evidence="3">3.1.26.4</ecNumber>
    </recommendedName>
</protein>
<dbReference type="STRING" id="441959.B8MPL2"/>
<proteinExistence type="inferred from homology"/>
<dbReference type="InterPro" id="IPR050092">
    <property type="entry name" value="RNase_H"/>
</dbReference>
<dbReference type="PhylomeDB" id="B8MPL2"/>
<dbReference type="Pfam" id="PF00075">
    <property type="entry name" value="RNase_H"/>
    <property type="match status" value="1"/>
</dbReference>
<dbReference type="InterPro" id="IPR002156">
    <property type="entry name" value="RNaseH_domain"/>
</dbReference>
<dbReference type="CDD" id="cd13934">
    <property type="entry name" value="RNase_H_Dikarya_like"/>
    <property type="match status" value="1"/>
</dbReference>
<evidence type="ECO:0000256" key="6">
    <source>
        <dbReference type="ARBA" id="ARBA00022759"/>
    </source>
</evidence>
<keyword evidence="11" id="KW-1185">Reference proteome</keyword>
<evidence type="ECO:0000256" key="3">
    <source>
        <dbReference type="ARBA" id="ARBA00012180"/>
    </source>
</evidence>
<comment type="similarity">
    <text evidence="2">Belongs to the RNase H family.</text>
</comment>
<evidence type="ECO:0000256" key="7">
    <source>
        <dbReference type="ARBA" id="ARBA00022801"/>
    </source>
</evidence>
<evidence type="ECO:0000256" key="8">
    <source>
        <dbReference type="SAM" id="MobiDB-lite"/>
    </source>
</evidence>
<evidence type="ECO:0000256" key="2">
    <source>
        <dbReference type="ARBA" id="ARBA00005300"/>
    </source>
</evidence>